<gene>
    <name evidence="2" type="ORF">S03H2_41256</name>
</gene>
<accession>X1HEG0</accession>
<comment type="caution">
    <text evidence="2">The sequence shown here is derived from an EMBL/GenBank/DDBJ whole genome shotgun (WGS) entry which is preliminary data.</text>
</comment>
<organism evidence="2">
    <name type="scientific">marine sediment metagenome</name>
    <dbReference type="NCBI Taxonomy" id="412755"/>
    <lineage>
        <taxon>unclassified sequences</taxon>
        <taxon>metagenomes</taxon>
        <taxon>ecological metagenomes</taxon>
    </lineage>
</organism>
<evidence type="ECO:0000256" key="1">
    <source>
        <dbReference type="SAM" id="MobiDB-lite"/>
    </source>
</evidence>
<protein>
    <submittedName>
        <fullName evidence="2">Uncharacterized protein</fullName>
    </submittedName>
</protein>
<dbReference type="EMBL" id="BARU01025618">
    <property type="protein sequence ID" value="GAH68576.1"/>
    <property type="molecule type" value="Genomic_DNA"/>
</dbReference>
<reference evidence="2" key="1">
    <citation type="journal article" date="2014" name="Front. Microbiol.">
        <title>High frequency of phylogenetically diverse reductive dehalogenase-homologous genes in deep subseafloor sedimentary metagenomes.</title>
        <authorList>
            <person name="Kawai M."/>
            <person name="Futagami T."/>
            <person name="Toyoda A."/>
            <person name="Takaki Y."/>
            <person name="Nishi S."/>
            <person name="Hori S."/>
            <person name="Arai W."/>
            <person name="Tsubouchi T."/>
            <person name="Morono Y."/>
            <person name="Uchiyama I."/>
            <person name="Ito T."/>
            <person name="Fujiyama A."/>
            <person name="Inagaki F."/>
            <person name="Takami H."/>
        </authorList>
    </citation>
    <scope>NUCLEOTIDE SEQUENCE</scope>
    <source>
        <strain evidence="2">Expedition CK06-06</strain>
    </source>
</reference>
<dbReference type="AlphaFoldDB" id="X1HEG0"/>
<evidence type="ECO:0000313" key="2">
    <source>
        <dbReference type="EMBL" id="GAH68576.1"/>
    </source>
</evidence>
<feature type="compositionally biased region" description="Basic and acidic residues" evidence="1">
    <location>
        <begin position="10"/>
        <end position="19"/>
    </location>
</feature>
<feature type="region of interest" description="Disordered" evidence="1">
    <location>
        <begin position="1"/>
        <end position="36"/>
    </location>
</feature>
<name>X1HEG0_9ZZZZ</name>
<sequence>VDVDFVAGARAKEAPLKDPLEEEEEPPEPVEPVVRPTKEQVDGWLGQMKPEAHAKAETLLTCIKQYLDPEGPGIEIICNFCNPEKIVRCLKDADPSIKDASTVFMNFQQAS</sequence>
<feature type="non-terminal residue" evidence="2">
    <location>
        <position position="1"/>
    </location>
</feature>
<proteinExistence type="predicted"/>